<proteinExistence type="predicted"/>
<dbReference type="InterPro" id="IPR036249">
    <property type="entry name" value="Thioredoxin-like_sf"/>
</dbReference>
<reference evidence="3" key="1">
    <citation type="journal article" date="2019" name="Int. J. Syst. Evol. Microbiol.">
        <title>The Global Catalogue of Microorganisms (GCM) 10K type strain sequencing project: providing services to taxonomists for standard genome sequencing and annotation.</title>
        <authorList>
            <consortium name="The Broad Institute Genomics Platform"/>
            <consortium name="The Broad Institute Genome Sequencing Center for Infectious Disease"/>
            <person name="Wu L."/>
            <person name="Ma J."/>
        </authorList>
    </citation>
    <scope>NUCLEOTIDE SEQUENCE [LARGE SCALE GENOMIC DNA]</scope>
    <source>
        <strain evidence="3">JCM 11650</strain>
    </source>
</reference>
<organism evidence="2 3">
    <name type="scientific">Brachybacterium rhamnosum</name>
    <dbReference type="NCBI Taxonomy" id="173361"/>
    <lineage>
        <taxon>Bacteria</taxon>
        <taxon>Bacillati</taxon>
        <taxon>Actinomycetota</taxon>
        <taxon>Actinomycetes</taxon>
        <taxon>Micrococcales</taxon>
        <taxon>Dermabacteraceae</taxon>
        <taxon>Brachybacterium</taxon>
    </lineage>
</organism>
<evidence type="ECO:0000313" key="2">
    <source>
        <dbReference type="EMBL" id="MFD1834597.1"/>
    </source>
</evidence>
<dbReference type="PANTHER" id="PTHR45663">
    <property type="entry name" value="GEO12009P1"/>
    <property type="match status" value="1"/>
</dbReference>
<dbReference type="Gene3D" id="3.40.30.10">
    <property type="entry name" value="Glutaredoxin"/>
    <property type="match status" value="1"/>
</dbReference>
<evidence type="ECO:0000259" key="1">
    <source>
        <dbReference type="PROSITE" id="PS51352"/>
    </source>
</evidence>
<dbReference type="RefSeq" id="WP_343904645.1">
    <property type="nucleotide sequence ID" value="NZ_BAAAIS010000002.1"/>
</dbReference>
<keyword evidence="3" id="KW-1185">Reference proteome</keyword>
<name>A0ABW4PUV6_9MICO</name>
<dbReference type="SUPFAM" id="SSF52833">
    <property type="entry name" value="Thioredoxin-like"/>
    <property type="match status" value="1"/>
</dbReference>
<gene>
    <name evidence="2" type="ORF">ACFSDA_05850</name>
</gene>
<dbReference type="EMBL" id="JBHUFL010000002">
    <property type="protein sequence ID" value="MFD1834597.1"/>
    <property type="molecule type" value="Genomic_DNA"/>
</dbReference>
<dbReference type="CDD" id="cd02947">
    <property type="entry name" value="TRX_family"/>
    <property type="match status" value="1"/>
</dbReference>
<protein>
    <submittedName>
        <fullName evidence="2">Thioredoxin family protein</fullName>
    </submittedName>
</protein>
<evidence type="ECO:0000313" key="3">
    <source>
        <dbReference type="Proteomes" id="UP001597280"/>
    </source>
</evidence>
<dbReference type="Proteomes" id="UP001597280">
    <property type="component" value="Unassembled WGS sequence"/>
</dbReference>
<sequence>MLVPPAELPPSHSTEGCISIPAADAPGRVYALTETTFGAAIRSHELVVVDFWASWCAQCRRFAPVFAAVAAEHPEVLFVSVDTEVEPGLAAAAQVRALPMLMIFRDGLLVQTHQGGLCASRLSRALQAAQTLDGGHVAARSRDAGRR</sequence>
<feature type="domain" description="Thioredoxin" evidence="1">
    <location>
        <begin position="1"/>
        <end position="131"/>
    </location>
</feature>
<dbReference type="InterPro" id="IPR013766">
    <property type="entry name" value="Thioredoxin_domain"/>
</dbReference>
<comment type="caution">
    <text evidence="2">The sequence shown here is derived from an EMBL/GenBank/DDBJ whole genome shotgun (WGS) entry which is preliminary data.</text>
</comment>
<dbReference type="PRINTS" id="PR00421">
    <property type="entry name" value="THIOREDOXIN"/>
</dbReference>
<dbReference type="PROSITE" id="PS51352">
    <property type="entry name" value="THIOREDOXIN_2"/>
    <property type="match status" value="1"/>
</dbReference>
<dbReference type="PANTHER" id="PTHR45663:SF40">
    <property type="entry name" value="THIOREDOXIN 2"/>
    <property type="match status" value="1"/>
</dbReference>
<accession>A0ABW4PUV6</accession>
<dbReference type="Pfam" id="PF00085">
    <property type="entry name" value="Thioredoxin"/>
    <property type="match status" value="1"/>
</dbReference>